<feature type="domain" description="NB-ARC" evidence="9">
    <location>
        <begin position="176"/>
        <end position="353"/>
    </location>
</feature>
<evidence type="ECO:0000256" key="5">
    <source>
        <dbReference type="ARBA" id="ARBA00022821"/>
    </source>
</evidence>
<dbReference type="ExpressionAtlas" id="I1HM94">
    <property type="expression patterns" value="baseline and differential"/>
</dbReference>
<dbReference type="PANTHER" id="PTHR23155">
    <property type="entry name" value="DISEASE RESISTANCE PROTEIN RP"/>
    <property type="match status" value="1"/>
</dbReference>
<evidence type="ECO:0000256" key="4">
    <source>
        <dbReference type="ARBA" id="ARBA00022741"/>
    </source>
</evidence>
<dbReference type="InterPro" id="IPR038005">
    <property type="entry name" value="RX-like_CC"/>
</dbReference>
<reference evidence="14" key="3">
    <citation type="submission" date="2018-08" db="UniProtKB">
        <authorList>
            <consortium name="EnsemblPlants"/>
        </authorList>
    </citation>
    <scope>IDENTIFICATION</scope>
    <source>
        <strain evidence="14">cv. Bd21</strain>
    </source>
</reference>
<dbReference type="GO" id="GO:0098542">
    <property type="term" value="P:defense response to other organism"/>
    <property type="evidence" value="ECO:0000318"/>
    <property type="project" value="GO_Central"/>
</dbReference>
<dbReference type="InterPro" id="IPR058922">
    <property type="entry name" value="WHD_DRP"/>
</dbReference>
<dbReference type="PRINTS" id="PR00364">
    <property type="entry name" value="DISEASERSIST"/>
</dbReference>
<evidence type="ECO:0000313" key="14">
    <source>
        <dbReference type="EnsemblPlants" id="KQK07706"/>
    </source>
</evidence>
<dbReference type="InterPro" id="IPR032675">
    <property type="entry name" value="LRR_dom_sf"/>
</dbReference>
<keyword evidence="4" id="KW-0547">Nucleotide-binding</keyword>
<feature type="coiled-coil region" evidence="7">
    <location>
        <begin position="115"/>
        <end position="142"/>
    </location>
</feature>
<accession>I1HM94</accession>
<evidence type="ECO:0000256" key="2">
    <source>
        <dbReference type="ARBA" id="ARBA00022614"/>
    </source>
</evidence>
<dbReference type="FunFam" id="1.10.10.10:FF:000322">
    <property type="entry name" value="Probable disease resistance protein At1g63360"/>
    <property type="match status" value="1"/>
</dbReference>
<evidence type="ECO:0000259" key="12">
    <source>
        <dbReference type="Pfam" id="PF23598"/>
    </source>
</evidence>
<dbReference type="AlphaFoldDB" id="I1HM94"/>
<evidence type="ECO:0000256" key="8">
    <source>
        <dbReference type="SAM" id="MobiDB-lite"/>
    </source>
</evidence>
<dbReference type="OrthoDB" id="611041at2759"/>
<evidence type="ECO:0000256" key="3">
    <source>
        <dbReference type="ARBA" id="ARBA00022737"/>
    </source>
</evidence>
<dbReference type="GO" id="GO:0002758">
    <property type="term" value="P:innate immune response-activating signaling pathway"/>
    <property type="evidence" value="ECO:0007669"/>
    <property type="project" value="UniProtKB-ARBA"/>
</dbReference>
<dbReference type="Gene3D" id="1.10.8.430">
    <property type="entry name" value="Helical domain of apoptotic protease-activating factors"/>
    <property type="match status" value="1"/>
</dbReference>
<dbReference type="eggNOG" id="KOG4658">
    <property type="taxonomic scope" value="Eukaryota"/>
</dbReference>
<proteinExistence type="inferred from homology"/>
<name>I1HM94_BRADI</name>
<dbReference type="GO" id="GO:0042742">
    <property type="term" value="P:defense response to bacterium"/>
    <property type="evidence" value="ECO:0007669"/>
    <property type="project" value="UniProtKB-ARBA"/>
</dbReference>
<evidence type="ECO:0000256" key="7">
    <source>
        <dbReference type="SAM" id="Coils"/>
    </source>
</evidence>
<dbReference type="Proteomes" id="UP000008810">
    <property type="component" value="Chromosome 2"/>
</dbReference>
<feature type="domain" description="Disease resistance protein winged helix" evidence="11">
    <location>
        <begin position="443"/>
        <end position="513"/>
    </location>
</feature>
<dbReference type="InterPro" id="IPR055414">
    <property type="entry name" value="LRR_R13L4/SHOC2-like"/>
</dbReference>
<evidence type="ECO:0000313" key="15">
    <source>
        <dbReference type="Proteomes" id="UP000008810"/>
    </source>
</evidence>
<dbReference type="InterPro" id="IPR027417">
    <property type="entry name" value="P-loop_NTPase"/>
</dbReference>
<keyword evidence="6 7" id="KW-0175">Coiled coil</keyword>
<gene>
    <name evidence="14" type="primary">LOC100832439</name>
    <name evidence="13" type="ORF">BRADI_2g37166v3</name>
</gene>
<dbReference type="Pfam" id="PF23559">
    <property type="entry name" value="WHD_DRP"/>
    <property type="match status" value="1"/>
</dbReference>
<reference evidence="13 14" key="1">
    <citation type="journal article" date="2010" name="Nature">
        <title>Genome sequencing and analysis of the model grass Brachypodium distachyon.</title>
        <authorList>
            <consortium name="International Brachypodium Initiative"/>
        </authorList>
    </citation>
    <scope>NUCLEOTIDE SEQUENCE [LARGE SCALE GENOMIC DNA]</scope>
    <source>
        <strain evidence="13">Bd21</strain>
        <strain evidence="14">cv. Bd21</strain>
    </source>
</reference>
<dbReference type="SUPFAM" id="SSF52058">
    <property type="entry name" value="L domain-like"/>
    <property type="match status" value="1"/>
</dbReference>
<sequence length="957" mass="107724">MEAAVSASLGAFGPLLGKLTNLLANECGRLKGVRREIRSLRSELTSMHGALKKYTKLEDPDDQVKEWMSLVRELAYDTEDCFDKFVQQLGDGGHDGGFKELFRKAARRLKTLGARRGIADQIDDLKARIKEVKDLKTSYKLDDIASSISSHAVVDPRLSALFAEEAHLVGIDGPRDDLAKWMVEDENKDHRKVLSIVGFGGLGKTTLANEVYRKIKGHFHCHAFVSVSQKPDTKKIVKDAIYQLISQVIPKGPCQDELKKDMQAWDEKKSFAMLRELLHDKRYIIIIDDVWSILAWNAIKCAFPENNCSSRIIATTRIFEVARFCCPDVDDKIYEMTPLSNLHSERLFFKRIFGSEDCCPDMLKEVSAEILKKCGGLPLAIISISCLLANKPHVKEEWEKVKRSIGSDLYKSKSLEGMKNILSLSYNDLPANLKTCLLYLSTFPEDYLIERERLVRRWIAEGFISEERGKSRQEVAEGYFYELINKSMVQPVGISFDGTVRACRVHDMLLELIISKSVEENFITVVNGRQTVCENSQCLIRRLSIQDIDQELASELAKKDLSHVRSLTVSPPGCIKHLPGLVKFQTLRVLDLEGDGELEEYDMSSMGNLFHLKYLRFDDPYLSELPLGVVMLHNLETLDLWGACINELPAGIVQLIKLQHLTGSYYGETKLPVGIGNMTNLREVSGFNITMSSVVAVEELGNLINLNVLDVQYISDDAETHNYKRHGEMLLSSLCKLGGYKLQSVFIRGGNSTPFELLDSWSPLPSSLQSFVMRANYSFSKLPTWIAPAHTGLTYLNINLSEVTEEDLRILGELPALLSLILCTNKVQKDRIPVRSRGFQCLKEFVFEPFSGGAATFLFEEGALPKLEKLELTFFVSMAKPFGFYFGIEHLLCLKDFEVDLYIEGATSAECMAAAAAIRKEVNLNPNHPRLTLTGEIKEDDTDNELNQEQSDADEES</sequence>
<dbReference type="HOGENOM" id="CLU_000837_25_1_1"/>
<dbReference type="InterPro" id="IPR036388">
    <property type="entry name" value="WH-like_DNA-bd_sf"/>
</dbReference>
<dbReference type="EnsemblPlants" id="KQK07706">
    <property type="protein sequence ID" value="KQK07706"/>
    <property type="gene ID" value="BRADI_2g37166v3"/>
</dbReference>
<keyword evidence="5" id="KW-0611">Plant defense</keyword>
<dbReference type="Pfam" id="PF00931">
    <property type="entry name" value="NB-ARC"/>
    <property type="match status" value="1"/>
</dbReference>
<dbReference type="Pfam" id="PF23598">
    <property type="entry name" value="LRR_14"/>
    <property type="match status" value="1"/>
</dbReference>
<dbReference type="InterPro" id="IPR044974">
    <property type="entry name" value="Disease_R_plants"/>
</dbReference>
<dbReference type="Gramene" id="KQK07706">
    <property type="protein sequence ID" value="KQK07706"/>
    <property type="gene ID" value="BRADI_2g37166v3"/>
</dbReference>
<dbReference type="CDD" id="cd14798">
    <property type="entry name" value="RX-CC_like"/>
    <property type="match status" value="1"/>
</dbReference>
<dbReference type="Gene3D" id="3.40.50.300">
    <property type="entry name" value="P-loop containing nucleotide triphosphate hydrolases"/>
    <property type="match status" value="1"/>
</dbReference>
<dbReference type="GO" id="GO:0043531">
    <property type="term" value="F:ADP binding"/>
    <property type="evidence" value="ECO:0007669"/>
    <property type="project" value="InterPro"/>
</dbReference>
<dbReference type="Gene3D" id="3.80.10.10">
    <property type="entry name" value="Ribonuclease Inhibitor"/>
    <property type="match status" value="1"/>
</dbReference>
<dbReference type="Pfam" id="PF18052">
    <property type="entry name" value="Rx_N"/>
    <property type="match status" value="1"/>
</dbReference>
<dbReference type="PANTHER" id="PTHR23155:SF1167">
    <property type="entry name" value="OS08G0412100 PROTEIN"/>
    <property type="match status" value="1"/>
</dbReference>
<dbReference type="Gene3D" id="1.10.10.10">
    <property type="entry name" value="Winged helix-like DNA-binding domain superfamily/Winged helix DNA-binding domain"/>
    <property type="match status" value="1"/>
</dbReference>
<dbReference type="Gene3D" id="1.20.5.4130">
    <property type="match status" value="1"/>
</dbReference>
<dbReference type="EnsemblPlants" id="PNT71905">
    <property type="protein sequence ID" value="PNT71905"/>
    <property type="gene ID" value="BRADI_2g37166v3"/>
</dbReference>
<evidence type="ECO:0000259" key="9">
    <source>
        <dbReference type="Pfam" id="PF00931"/>
    </source>
</evidence>
<evidence type="ECO:0008006" key="16">
    <source>
        <dbReference type="Google" id="ProtNLM"/>
    </source>
</evidence>
<dbReference type="GeneID" id="100832439"/>
<dbReference type="OMA" id="WGACINE"/>
<feature type="region of interest" description="Disordered" evidence="8">
    <location>
        <begin position="929"/>
        <end position="957"/>
    </location>
</feature>
<dbReference type="InterPro" id="IPR042197">
    <property type="entry name" value="Apaf_helical"/>
</dbReference>
<feature type="domain" description="Disease resistance R13L4/SHOC-2-like LRR" evidence="12">
    <location>
        <begin position="563"/>
        <end position="931"/>
    </location>
</feature>
<evidence type="ECO:0000259" key="11">
    <source>
        <dbReference type="Pfam" id="PF23559"/>
    </source>
</evidence>
<comment type="similarity">
    <text evidence="1">Belongs to the disease resistance NB-LRR family.</text>
</comment>
<dbReference type="InterPro" id="IPR041118">
    <property type="entry name" value="Rx_N"/>
</dbReference>
<dbReference type="FunFam" id="3.40.50.300:FF:001091">
    <property type="entry name" value="Probable disease resistance protein At1g61300"/>
    <property type="match status" value="1"/>
</dbReference>
<protein>
    <recommendedName>
        <fullName evidence="16">Disease resistance protein RPM1</fullName>
    </recommendedName>
</protein>
<evidence type="ECO:0000256" key="1">
    <source>
        <dbReference type="ARBA" id="ARBA00008894"/>
    </source>
</evidence>
<dbReference type="EMBL" id="CM000881">
    <property type="protein sequence ID" value="KQK07706.1"/>
    <property type="molecule type" value="Genomic_DNA"/>
</dbReference>
<dbReference type="GO" id="GO:0009626">
    <property type="term" value="P:plant-type hypersensitive response"/>
    <property type="evidence" value="ECO:0007669"/>
    <property type="project" value="UniProtKB-ARBA"/>
</dbReference>
<dbReference type="EMBL" id="CM000881">
    <property type="protein sequence ID" value="PNT71905.1"/>
    <property type="molecule type" value="Genomic_DNA"/>
</dbReference>
<feature type="compositionally biased region" description="Acidic residues" evidence="8">
    <location>
        <begin position="938"/>
        <end position="957"/>
    </location>
</feature>
<dbReference type="KEGG" id="bdi:100832439"/>
<organism evidence="14">
    <name type="scientific">Brachypodium distachyon</name>
    <name type="common">Purple false brome</name>
    <name type="synonym">Trachynia distachya</name>
    <dbReference type="NCBI Taxonomy" id="15368"/>
    <lineage>
        <taxon>Eukaryota</taxon>
        <taxon>Viridiplantae</taxon>
        <taxon>Streptophyta</taxon>
        <taxon>Embryophyta</taxon>
        <taxon>Tracheophyta</taxon>
        <taxon>Spermatophyta</taxon>
        <taxon>Magnoliopsida</taxon>
        <taxon>Liliopsida</taxon>
        <taxon>Poales</taxon>
        <taxon>Poaceae</taxon>
        <taxon>BOP clade</taxon>
        <taxon>Pooideae</taxon>
        <taxon>Stipodae</taxon>
        <taxon>Brachypodieae</taxon>
        <taxon>Brachypodium</taxon>
    </lineage>
</organism>
<evidence type="ECO:0000256" key="6">
    <source>
        <dbReference type="ARBA" id="ARBA00023054"/>
    </source>
</evidence>
<evidence type="ECO:0000313" key="13">
    <source>
        <dbReference type="EMBL" id="KQK07706.1"/>
    </source>
</evidence>
<dbReference type="SUPFAM" id="SSF52540">
    <property type="entry name" value="P-loop containing nucleoside triphosphate hydrolases"/>
    <property type="match status" value="1"/>
</dbReference>
<reference evidence="13" key="2">
    <citation type="submission" date="2017-06" db="EMBL/GenBank/DDBJ databases">
        <title>WGS assembly of Brachypodium distachyon.</title>
        <authorList>
            <consortium name="The International Brachypodium Initiative"/>
            <person name="Lucas S."/>
            <person name="Harmon-Smith M."/>
            <person name="Lail K."/>
            <person name="Tice H."/>
            <person name="Grimwood J."/>
            <person name="Bruce D."/>
            <person name="Barry K."/>
            <person name="Shu S."/>
            <person name="Lindquist E."/>
            <person name="Wang M."/>
            <person name="Pitluck S."/>
            <person name="Vogel J.P."/>
            <person name="Garvin D.F."/>
            <person name="Mockler T.C."/>
            <person name="Schmutz J."/>
            <person name="Rokhsar D."/>
            <person name="Bevan M.W."/>
        </authorList>
    </citation>
    <scope>NUCLEOTIDE SEQUENCE</scope>
    <source>
        <strain evidence="13">Bd21</strain>
    </source>
</reference>
<evidence type="ECO:0000259" key="10">
    <source>
        <dbReference type="Pfam" id="PF18052"/>
    </source>
</evidence>
<keyword evidence="2" id="KW-0433">Leucine-rich repeat</keyword>
<dbReference type="RefSeq" id="XP_014754823.1">
    <property type="nucleotide sequence ID" value="XM_014899337.2"/>
</dbReference>
<dbReference type="Gramene" id="PNT71905">
    <property type="protein sequence ID" value="PNT71905"/>
    <property type="gene ID" value="BRADI_2g37166v3"/>
</dbReference>
<dbReference type="InterPro" id="IPR002182">
    <property type="entry name" value="NB-ARC"/>
</dbReference>
<keyword evidence="15" id="KW-1185">Reference proteome</keyword>
<feature type="domain" description="Disease resistance N-terminal" evidence="10">
    <location>
        <begin position="13"/>
        <end position="93"/>
    </location>
</feature>
<keyword evidence="3" id="KW-0677">Repeat</keyword>